<dbReference type="eggNOG" id="COG0687">
    <property type="taxonomic scope" value="Bacteria"/>
</dbReference>
<dbReference type="STRING" id="398527.Bphyt_6543"/>
<dbReference type="Pfam" id="PF13416">
    <property type="entry name" value="SBP_bac_8"/>
    <property type="match status" value="1"/>
</dbReference>
<dbReference type="Proteomes" id="UP000001739">
    <property type="component" value="Chromosome 2"/>
</dbReference>
<dbReference type="KEGG" id="bpy:Bphyt_6543"/>
<organism evidence="2 3">
    <name type="scientific">Paraburkholderia phytofirmans (strain DSM 17436 / LMG 22146 / PsJN)</name>
    <name type="common">Burkholderia phytofirmans</name>
    <dbReference type="NCBI Taxonomy" id="398527"/>
    <lineage>
        <taxon>Bacteria</taxon>
        <taxon>Pseudomonadati</taxon>
        <taxon>Pseudomonadota</taxon>
        <taxon>Betaproteobacteria</taxon>
        <taxon>Burkholderiales</taxon>
        <taxon>Burkholderiaceae</taxon>
        <taxon>Paraburkholderia</taxon>
    </lineage>
</organism>
<dbReference type="EMBL" id="CP001053">
    <property type="protein sequence ID" value="ACD20846.1"/>
    <property type="molecule type" value="Genomic_DNA"/>
</dbReference>
<dbReference type="HOGENOM" id="CLU_026974_4_2_4"/>
<evidence type="ECO:0000256" key="1">
    <source>
        <dbReference type="ARBA" id="ARBA00022729"/>
    </source>
</evidence>
<dbReference type="Gene3D" id="3.40.190.10">
    <property type="entry name" value="Periplasmic binding protein-like II"/>
    <property type="match status" value="2"/>
</dbReference>
<dbReference type="PANTHER" id="PTHR30006:SF2">
    <property type="entry name" value="ABC TRANSPORTER SUBSTRATE-BINDING PROTEIN"/>
    <property type="match status" value="1"/>
</dbReference>
<sequence length="407" mass="44243">MFPTLTFYVNTLRLSTEGPLRLSVLHTSYGSETQAGFERRAVKDGDNQRKIDMDKRKSTVNLLRRMAAVSTLSILTSIFAAQPSSAQTTLYLANVGGSSEQLYQQKVIPAFEKAHNVKVVYVAGTSSDTLAKLQAQKGRQQINVAVMDDGPMYQAMRLGLCTKIAEAPVLNDLYPLARIGPTAIGIGVVATGIGYNADAFKKANIPAPDSWNVFTEKRLDGKIAIQPITNTYGLHTLIMLARANGGSENDINKGFAVMVKSVSPNVLSWASTSGELDSLMQSGDVILAPYGSGRAMALRKTGFPLKLVYPKEGAVALQAAACVLVENSQPELSQQFVQYLLSPEVQRLQAENIGLGPVNKTVKLNADVAANVPYGPEQISKLTTVNWDVINQHRTEWTGRWNRSVER</sequence>
<protein>
    <submittedName>
        <fullName evidence="2">Extracellular solute-binding protein family 1</fullName>
    </submittedName>
</protein>
<evidence type="ECO:0000313" key="3">
    <source>
        <dbReference type="Proteomes" id="UP000001739"/>
    </source>
</evidence>
<reference evidence="2 3" key="1">
    <citation type="journal article" date="2011" name="J. Bacteriol.">
        <title>Complete genome sequence of the plant growth-promoting endophyte Burkholderia phytofirmans strain PsJN.</title>
        <authorList>
            <person name="Weilharter A."/>
            <person name="Mitter B."/>
            <person name="Shin M.V."/>
            <person name="Chain P.S."/>
            <person name="Nowak J."/>
            <person name="Sessitsch A."/>
        </authorList>
    </citation>
    <scope>NUCLEOTIDE SEQUENCE [LARGE SCALE GENOMIC DNA]</scope>
    <source>
        <strain evidence="3">DSM 17436 / LMG 22146 / PsJN</strain>
    </source>
</reference>
<dbReference type="SUPFAM" id="SSF53850">
    <property type="entry name" value="Periplasmic binding protein-like II"/>
    <property type="match status" value="1"/>
</dbReference>
<dbReference type="CDD" id="cd13589">
    <property type="entry name" value="PBP2_polyamine_RpCGA009"/>
    <property type="match status" value="1"/>
</dbReference>
<dbReference type="GO" id="GO:0015888">
    <property type="term" value="P:thiamine transport"/>
    <property type="evidence" value="ECO:0007669"/>
    <property type="project" value="TreeGrafter"/>
</dbReference>
<dbReference type="GO" id="GO:0030976">
    <property type="term" value="F:thiamine pyrophosphate binding"/>
    <property type="evidence" value="ECO:0007669"/>
    <property type="project" value="TreeGrafter"/>
</dbReference>
<evidence type="ECO:0000313" key="2">
    <source>
        <dbReference type="EMBL" id="ACD20846.1"/>
    </source>
</evidence>
<keyword evidence="1" id="KW-0732">Signal</keyword>
<dbReference type="PANTHER" id="PTHR30006">
    <property type="entry name" value="THIAMINE-BINDING PERIPLASMIC PROTEIN-RELATED"/>
    <property type="match status" value="1"/>
</dbReference>
<accession>B2TBA4</accession>
<dbReference type="GO" id="GO:0030975">
    <property type="term" value="F:thiamine binding"/>
    <property type="evidence" value="ECO:0007669"/>
    <property type="project" value="TreeGrafter"/>
</dbReference>
<dbReference type="AlphaFoldDB" id="B2TBA4"/>
<dbReference type="GO" id="GO:0030288">
    <property type="term" value="C:outer membrane-bounded periplasmic space"/>
    <property type="evidence" value="ECO:0007669"/>
    <property type="project" value="TreeGrafter"/>
</dbReference>
<proteinExistence type="predicted"/>
<gene>
    <name evidence="2" type="ordered locus">Bphyt_6543</name>
</gene>
<name>B2TBA4_PARPJ</name>
<dbReference type="InterPro" id="IPR006059">
    <property type="entry name" value="SBP"/>
</dbReference>